<dbReference type="GO" id="GO:0016020">
    <property type="term" value="C:membrane"/>
    <property type="evidence" value="ECO:0007669"/>
    <property type="project" value="InterPro"/>
</dbReference>
<dbReference type="EMBL" id="CP007035">
    <property type="protein sequence ID" value="AHF17270.1"/>
    <property type="molecule type" value="Genomic_DNA"/>
</dbReference>
<dbReference type="Gene3D" id="1.25.40.10">
    <property type="entry name" value="Tetratricopeptide repeat domain"/>
    <property type="match status" value="2"/>
</dbReference>
<evidence type="ECO:0000313" key="8">
    <source>
        <dbReference type="EMBL" id="AHF17270.1"/>
    </source>
</evidence>
<feature type="signal peptide" evidence="6">
    <location>
        <begin position="1"/>
        <end position="21"/>
    </location>
</feature>
<dbReference type="Gene3D" id="3.30.565.10">
    <property type="entry name" value="Histidine kinase-like ATPase, C-terminal domain"/>
    <property type="match status" value="1"/>
</dbReference>
<keyword evidence="5" id="KW-0812">Transmembrane</keyword>
<dbReference type="GO" id="GO:0046983">
    <property type="term" value="F:protein dimerization activity"/>
    <property type="evidence" value="ECO:0007669"/>
    <property type="project" value="InterPro"/>
</dbReference>
<dbReference type="PROSITE" id="PS50005">
    <property type="entry name" value="TPR"/>
    <property type="match status" value="1"/>
</dbReference>
<dbReference type="InterPro" id="IPR011990">
    <property type="entry name" value="TPR-like_helical_dom_sf"/>
</dbReference>
<organism evidence="8 9">
    <name type="scientific">Niabella soli DSM 19437</name>
    <dbReference type="NCBI Taxonomy" id="929713"/>
    <lineage>
        <taxon>Bacteria</taxon>
        <taxon>Pseudomonadati</taxon>
        <taxon>Bacteroidota</taxon>
        <taxon>Chitinophagia</taxon>
        <taxon>Chitinophagales</taxon>
        <taxon>Chitinophagaceae</taxon>
        <taxon>Niabella</taxon>
    </lineage>
</organism>
<dbReference type="PANTHER" id="PTHR24421:SF59">
    <property type="entry name" value="OXYGEN SENSOR HISTIDINE KINASE NREB"/>
    <property type="match status" value="1"/>
</dbReference>
<dbReference type="InterPro" id="IPR011712">
    <property type="entry name" value="Sig_transdc_His_kin_sub3_dim/P"/>
</dbReference>
<dbReference type="Pfam" id="PF02518">
    <property type="entry name" value="HATPase_c"/>
    <property type="match status" value="1"/>
</dbReference>
<keyword evidence="9" id="KW-1185">Reference proteome</keyword>
<keyword evidence="4" id="KW-0802">TPR repeat</keyword>
<dbReference type="Pfam" id="PF07730">
    <property type="entry name" value="HisKA_3"/>
    <property type="match status" value="1"/>
</dbReference>
<dbReference type="InterPro" id="IPR005467">
    <property type="entry name" value="His_kinase_dom"/>
</dbReference>
<feature type="transmembrane region" description="Helical" evidence="5">
    <location>
        <begin position="403"/>
        <end position="423"/>
    </location>
</feature>
<dbReference type="Gene3D" id="1.20.5.1930">
    <property type="match status" value="1"/>
</dbReference>
<dbReference type="STRING" id="929713.NIASO_05040"/>
<evidence type="ECO:0000256" key="2">
    <source>
        <dbReference type="ARBA" id="ARBA00022777"/>
    </source>
</evidence>
<sequence>MKKKLLILFANLLLWSTVSDAQTKELDSIKVEIAKHPQHDTTRLNILVDYVLNAVNVNTSQALPYMKEVITLSQKLGNTRGVQIGYIYLQLYYADRGDYSTSMLYADTAFQILQKDTNQFAKINAAYLHNNLGGDYLKMGDHESAIDHYLKAANLLEQYHKFEPSATVYDGLASLYDELLQPGKAYEYENKAINDAEKSGNKALIARYRLNYSLRLIKEKKYAKAESVLNKAAPLVAKTNDLTAKASFYEVRGSINLNKKQYQQAIEDFGVAYKTGQDNDDTYKQIALIDPLIKALIAAGKMAEAKKMNDTLLQKSISFKMPSGQVNAYDNSARLSFLQKDYESAYRFLDQKMRLSDSISSDEMRKKITLMEVRYKVGSKDREIRTLQAEREIQQLQLRQKNIFTNVLAGAAVALLIISLLAYRNYKHRQKLQQAKIDELETEKQLTATEAVLKGEEQERTRLAKDLHDGLGGMLSGIKFSLSTMKGNLILTPDNAQAFERSIDMLDSSIKEMRRVAHNMMPEVLVRYGLSAALKEFCNEIDRSGVIHASYQSVGADAVEMEQTTAVTIYRIVQELVNNAIKHAAAKNVLVQLHWSGSEQLLSITVEDDGEGFDTARLRQSSGIGWNNIQNRVEFLKGKLDLSSAPGKGTSVLIEIRIQE</sequence>
<evidence type="ECO:0000256" key="4">
    <source>
        <dbReference type="PROSITE-ProRule" id="PRU00339"/>
    </source>
</evidence>
<protein>
    <recommendedName>
        <fullName evidence="7">Histidine kinase domain-containing protein</fullName>
    </recommendedName>
</protein>
<dbReference type="InterPro" id="IPR050482">
    <property type="entry name" value="Sensor_HK_TwoCompSys"/>
</dbReference>
<dbReference type="InterPro" id="IPR019734">
    <property type="entry name" value="TPR_rpt"/>
</dbReference>
<dbReference type="InterPro" id="IPR036890">
    <property type="entry name" value="HATPase_C_sf"/>
</dbReference>
<feature type="repeat" description="TPR" evidence="4">
    <location>
        <begin position="126"/>
        <end position="159"/>
    </location>
</feature>
<reference evidence="8 9" key="1">
    <citation type="submission" date="2013-12" db="EMBL/GenBank/DDBJ databases">
        <authorList>
            <consortium name="DOE Joint Genome Institute"/>
            <person name="Eisen J."/>
            <person name="Huntemann M."/>
            <person name="Han J."/>
            <person name="Chen A."/>
            <person name="Kyrpides N."/>
            <person name="Mavromatis K."/>
            <person name="Markowitz V."/>
            <person name="Palaniappan K."/>
            <person name="Ivanova N."/>
            <person name="Schaumberg A."/>
            <person name="Pati A."/>
            <person name="Liolios K."/>
            <person name="Nordberg H.P."/>
            <person name="Cantor M.N."/>
            <person name="Hua S.X."/>
            <person name="Woyke T."/>
        </authorList>
    </citation>
    <scope>NUCLEOTIDE SEQUENCE [LARGE SCALE GENOMIC DNA]</scope>
    <source>
        <strain evidence="9">DSM 19437</strain>
    </source>
</reference>
<dbReference type="HOGENOM" id="CLU_000445_106_2_10"/>
<accession>W0F2L3</accession>
<dbReference type="SUPFAM" id="SSF48452">
    <property type="entry name" value="TPR-like"/>
    <property type="match status" value="2"/>
</dbReference>
<evidence type="ECO:0000313" key="9">
    <source>
        <dbReference type="Proteomes" id="UP000003586"/>
    </source>
</evidence>
<dbReference type="eggNOG" id="COG4585">
    <property type="taxonomic scope" value="Bacteria"/>
</dbReference>
<dbReference type="InterPro" id="IPR003594">
    <property type="entry name" value="HATPase_dom"/>
</dbReference>
<feature type="chain" id="PRO_5004788448" description="Histidine kinase domain-containing protein" evidence="6">
    <location>
        <begin position="22"/>
        <end position="660"/>
    </location>
</feature>
<dbReference type="AlphaFoldDB" id="W0F2L3"/>
<proteinExistence type="predicted"/>
<keyword evidence="6" id="KW-0732">Signal</keyword>
<evidence type="ECO:0000256" key="3">
    <source>
        <dbReference type="ARBA" id="ARBA00023012"/>
    </source>
</evidence>
<evidence type="ECO:0000256" key="6">
    <source>
        <dbReference type="SAM" id="SignalP"/>
    </source>
</evidence>
<keyword evidence="5" id="KW-0472">Membrane</keyword>
<evidence type="ECO:0000259" key="7">
    <source>
        <dbReference type="PROSITE" id="PS50109"/>
    </source>
</evidence>
<feature type="domain" description="Histidine kinase" evidence="7">
    <location>
        <begin position="569"/>
        <end position="660"/>
    </location>
</feature>
<dbReference type="PANTHER" id="PTHR24421">
    <property type="entry name" value="NITRATE/NITRITE SENSOR PROTEIN NARX-RELATED"/>
    <property type="match status" value="1"/>
</dbReference>
<dbReference type="CDD" id="cd16917">
    <property type="entry name" value="HATPase_UhpB-NarQ-NarX-like"/>
    <property type="match status" value="1"/>
</dbReference>
<evidence type="ECO:0000256" key="5">
    <source>
        <dbReference type="SAM" id="Phobius"/>
    </source>
</evidence>
<dbReference type="SUPFAM" id="SSF55874">
    <property type="entry name" value="ATPase domain of HSP90 chaperone/DNA topoisomerase II/histidine kinase"/>
    <property type="match status" value="1"/>
</dbReference>
<dbReference type="GO" id="GO:0000155">
    <property type="term" value="F:phosphorelay sensor kinase activity"/>
    <property type="evidence" value="ECO:0007669"/>
    <property type="project" value="InterPro"/>
</dbReference>
<dbReference type="Proteomes" id="UP000003586">
    <property type="component" value="Chromosome"/>
</dbReference>
<evidence type="ECO:0000256" key="1">
    <source>
        <dbReference type="ARBA" id="ARBA00022679"/>
    </source>
</evidence>
<keyword evidence="2" id="KW-0418">Kinase</keyword>
<dbReference type="KEGG" id="nso:NIASO_05040"/>
<dbReference type="SMART" id="SM00387">
    <property type="entry name" value="HATPase_c"/>
    <property type="match status" value="1"/>
</dbReference>
<dbReference type="PROSITE" id="PS50109">
    <property type="entry name" value="HIS_KIN"/>
    <property type="match status" value="1"/>
</dbReference>
<name>W0F2L3_9BACT</name>
<keyword evidence="1" id="KW-0808">Transferase</keyword>
<keyword evidence="5" id="KW-1133">Transmembrane helix</keyword>
<dbReference type="OrthoDB" id="617348at2"/>
<dbReference type="Pfam" id="PF13424">
    <property type="entry name" value="TPR_12"/>
    <property type="match status" value="1"/>
</dbReference>
<dbReference type="RefSeq" id="WP_008583082.1">
    <property type="nucleotide sequence ID" value="NZ_CP007035.1"/>
</dbReference>
<keyword evidence="3" id="KW-0902">Two-component regulatory system</keyword>
<gene>
    <name evidence="8" type="ORF">NIASO_05040</name>
</gene>
<dbReference type="SMART" id="SM00028">
    <property type="entry name" value="TPR"/>
    <property type="match status" value="3"/>
</dbReference>